<protein>
    <submittedName>
        <fullName evidence="1">Coenzyme F420 biosynthesis-associated protein</fullName>
    </submittedName>
</protein>
<dbReference type="RefSeq" id="WP_156610960.1">
    <property type="nucleotide sequence ID" value="NZ_WPCU01000009.1"/>
</dbReference>
<proteinExistence type="predicted"/>
<dbReference type="AlphaFoldDB" id="A0A6A9UW91"/>
<organism evidence="1 2">
    <name type="scientific">Auraticoccus cholistanensis</name>
    <dbReference type="NCBI Taxonomy" id="2656650"/>
    <lineage>
        <taxon>Bacteria</taxon>
        <taxon>Bacillati</taxon>
        <taxon>Actinomycetota</taxon>
        <taxon>Actinomycetes</taxon>
        <taxon>Propionibacteriales</taxon>
        <taxon>Propionibacteriaceae</taxon>
        <taxon>Auraticoccus</taxon>
    </lineage>
</organism>
<dbReference type="NCBIfam" id="TIGR03883">
    <property type="entry name" value="DUF2342_F420"/>
    <property type="match status" value="1"/>
</dbReference>
<reference evidence="1 2" key="1">
    <citation type="submission" date="2019-12" db="EMBL/GenBank/DDBJ databases">
        <title>Auraticoccus cholistani sp. nov., an actinomycete isolated from soil of Cholistan desert.</title>
        <authorList>
            <person name="Cheema M.T."/>
        </authorList>
    </citation>
    <scope>NUCLEOTIDE SEQUENCE [LARGE SCALE GENOMIC DNA]</scope>
    <source>
        <strain evidence="1 2">F435</strain>
    </source>
</reference>
<dbReference type="EMBL" id="WPCU01000009">
    <property type="protein sequence ID" value="MVA76978.1"/>
    <property type="molecule type" value="Genomic_DNA"/>
</dbReference>
<dbReference type="Gene3D" id="1.20.150.30">
    <property type="entry name" value="Zincin-like metallopeptidase, N-terminal domain"/>
    <property type="match status" value="1"/>
</dbReference>
<evidence type="ECO:0000313" key="1">
    <source>
        <dbReference type="EMBL" id="MVA76978.1"/>
    </source>
</evidence>
<gene>
    <name evidence="1" type="ORF">GC722_13230</name>
</gene>
<accession>A0A6A9UW91</accession>
<evidence type="ECO:0000313" key="2">
    <source>
        <dbReference type="Proteomes" id="UP000435304"/>
    </source>
</evidence>
<sequence length="336" mass="37418">MSPLPRIDQRLAVGTGRRLVPGGPQVSPAEARQVVDSLYRHAARAAGHVREVTGLDAPQDSQVLVVDRRRWIEANVQSFSTLLAGLAEPSPGRRSGSSSASVQMGALLSYLATRVLGQYDPFAAQQGVPGRLLLVAPNVLAVERQLGVDPEDFRLWVCLHEETHRVQFGHARWLPDHLRLLLADVLAQADLGDPEVLGRLVRRLRPGARRGDGSLVDLLTTAEQRERIDAITAVMSLLEGHADVMMDRVGPDVVPSVRTIRHRFTRRRERGGPDRVVRRLLGVEAKLAQYRDGARFVRHVVRRVGVDGFNTVFTSPQTLPTLEEIHQPRRWLDRTR</sequence>
<dbReference type="InterPro" id="IPR022454">
    <property type="entry name" value="CHP03883_F420-assoc"/>
</dbReference>
<dbReference type="Proteomes" id="UP000435304">
    <property type="component" value="Unassembled WGS sequence"/>
</dbReference>
<dbReference type="NCBIfam" id="TIGR03624">
    <property type="entry name" value="putative hydrolase"/>
    <property type="match status" value="1"/>
</dbReference>
<dbReference type="PANTHER" id="PTHR39420">
    <property type="match status" value="1"/>
</dbReference>
<dbReference type="Pfam" id="PF10103">
    <property type="entry name" value="Zincin_2"/>
    <property type="match status" value="1"/>
</dbReference>
<dbReference type="SUPFAM" id="SSF55486">
    <property type="entry name" value="Metalloproteases ('zincins'), catalytic domain"/>
    <property type="match status" value="1"/>
</dbReference>
<keyword evidence="2" id="KW-1185">Reference proteome</keyword>
<dbReference type="InterPro" id="IPR018766">
    <property type="entry name" value="Zinicin_2"/>
</dbReference>
<name>A0A6A9UW91_9ACTN</name>
<comment type="caution">
    <text evidence="1">The sequence shown here is derived from an EMBL/GenBank/DDBJ whole genome shotgun (WGS) entry which is preliminary data.</text>
</comment>
<dbReference type="PANTHER" id="PTHR39420:SF1">
    <property type="entry name" value="HYDROLASE"/>
    <property type="match status" value="1"/>
</dbReference>
<dbReference type="InterPro" id="IPR042271">
    <property type="entry name" value="Zinicin_2_N"/>
</dbReference>